<dbReference type="SUPFAM" id="SSF51735">
    <property type="entry name" value="NAD(P)-binding Rossmann-fold domains"/>
    <property type="match status" value="1"/>
</dbReference>
<dbReference type="FunFam" id="3.40.50.720:FF:000039">
    <property type="entry name" value="Alcohol dehydrogenase AdhP"/>
    <property type="match status" value="1"/>
</dbReference>
<dbReference type="GO" id="GO:0004022">
    <property type="term" value="F:alcohol dehydrogenase (NAD+) activity"/>
    <property type="evidence" value="ECO:0007669"/>
    <property type="project" value="TreeGrafter"/>
</dbReference>
<feature type="domain" description="Enoyl reductase (ER)" evidence="8">
    <location>
        <begin position="18"/>
        <end position="350"/>
    </location>
</feature>
<dbReference type="Proteomes" id="UP000054321">
    <property type="component" value="Unassembled WGS sequence"/>
</dbReference>
<dbReference type="Pfam" id="PF08240">
    <property type="entry name" value="ADH_N"/>
    <property type="match status" value="1"/>
</dbReference>
<sequence>MAQTGSGTQTAAVLFNQGSDFKFIVQNIPIPTIEPSEVLVQLSVTGLCHSDLVLAQGLVGACRSVLGHEGVGRIVALGSAVSSYSSVTLNSRVGVGWLHDTCGSCSICLRESGRRHCLAQRNHGRHVDGTFAGYVVVNAAFVQPLPEGPPDEFLAPILCGGLTVYTALKRCGARAGQWIVLLGAGGGLGTLGIQYAKAMGLLVIAVDGGKEKEAVATKLGADVYVDFTEGDVVAKVKEASGGDGASAALVLAGSGRAYNEAIEMLGAFGTLVAVGIPKPGESLEVHPLKLIDLGIQVTGSLTGSLTDLNEAVAFVERGIVKPLVEVRSLEQLPLIAKEMEEGKISGKVVLKHRH</sequence>
<dbReference type="GO" id="GO:0005737">
    <property type="term" value="C:cytoplasm"/>
    <property type="evidence" value="ECO:0007669"/>
    <property type="project" value="TreeGrafter"/>
</dbReference>
<dbReference type="InterPro" id="IPR013154">
    <property type="entry name" value="ADH-like_N"/>
</dbReference>
<dbReference type="SMART" id="SM00829">
    <property type="entry name" value="PKS_ER"/>
    <property type="match status" value="1"/>
</dbReference>
<dbReference type="InterPro" id="IPR020843">
    <property type="entry name" value="ER"/>
</dbReference>
<dbReference type="Gene3D" id="3.90.180.10">
    <property type="entry name" value="Medium-chain alcohol dehydrogenases, catalytic domain"/>
    <property type="match status" value="1"/>
</dbReference>
<proteinExistence type="inferred from homology"/>
<keyword evidence="10" id="KW-1185">Reference proteome</keyword>
<dbReference type="InterPro" id="IPR002328">
    <property type="entry name" value="ADH_Zn_CS"/>
</dbReference>
<dbReference type="Gene3D" id="3.40.50.720">
    <property type="entry name" value="NAD(P)-binding Rossmann-like Domain"/>
    <property type="match status" value="1"/>
</dbReference>
<keyword evidence="4 7" id="KW-0862">Zinc</keyword>
<keyword evidence="6" id="KW-0520">NAD</keyword>
<evidence type="ECO:0000313" key="9">
    <source>
        <dbReference type="EMBL" id="KIM94666.1"/>
    </source>
</evidence>
<evidence type="ECO:0000256" key="4">
    <source>
        <dbReference type="ARBA" id="ARBA00022833"/>
    </source>
</evidence>
<evidence type="ECO:0000259" key="8">
    <source>
        <dbReference type="SMART" id="SM00829"/>
    </source>
</evidence>
<evidence type="ECO:0000256" key="1">
    <source>
        <dbReference type="ARBA" id="ARBA00001947"/>
    </source>
</evidence>
<protein>
    <recommendedName>
        <fullName evidence="8">Enoyl reductase (ER) domain-containing protein</fullName>
    </recommendedName>
</protein>
<reference evidence="9 10" key="1">
    <citation type="submission" date="2014-04" db="EMBL/GenBank/DDBJ databases">
        <authorList>
            <consortium name="DOE Joint Genome Institute"/>
            <person name="Kuo A."/>
            <person name="Martino E."/>
            <person name="Perotto S."/>
            <person name="Kohler A."/>
            <person name="Nagy L.G."/>
            <person name="Floudas D."/>
            <person name="Copeland A."/>
            <person name="Barry K.W."/>
            <person name="Cichocki N."/>
            <person name="Veneault-Fourrey C."/>
            <person name="LaButti K."/>
            <person name="Lindquist E.A."/>
            <person name="Lipzen A."/>
            <person name="Lundell T."/>
            <person name="Morin E."/>
            <person name="Murat C."/>
            <person name="Sun H."/>
            <person name="Tunlid A."/>
            <person name="Henrissat B."/>
            <person name="Grigoriev I.V."/>
            <person name="Hibbett D.S."/>
            <person name="Martin F."/>
            <person name="Nordberg H.P."/>
            <person name="Cantor M.N."/>
            <person name="Hua S.X."/>
        </authorList>
    </citation>
    <scope>NUCLEOTIDE SEQUENCE [LARGE SCALE GENOMIC DNA]</scope>
    <source>
        <strain evidence="9 10">Zn</strain>
    </source>
</reference>
<dbReference type="OrthoDB" id="1879366at2759"/>
<dbReference type="GO" id="GO:0008270">
    <property type="term" value="F:zinc ion binding"/>
    <property type="evidence" value="ECO:0007669"/>
    <property type="project" value="InterPro"/>
</dbReference>
<dbReference type="EMBL" id="KN832889">
    <property type="protein sequence ID" value="KIM94666.1"/>
    <property type="molecule type" value="Genomic_DNA"/>
</dbReference>
<accession>A0A0C3GWL3</accession>
<dbReference type="InterPro" id="IPR013149">
    <property type="entry name" value="ADH-like_C"/>
</dbReference>
<comment type="similarity">
    <text evidence="2 7">Belongs to the zinc-containing alcohol dehydrogenase family.</text>
</comment>
<dbReference type="InterPro" id="IPR036291">
    <property type="entry name" value="NAD(P)-bd_dom_sf"/>
</dbReference>
<dbReference type="PANTHER" id="PTHR42940:SF2">
    <property type="entry name" value="DEHYDROGENASE FAMILY OXIDOREDUCTASE, PUTATIVE (JCVI)-RELATED"/>
    <property type="match status" value="1"/>
</dbReference>
<dbReference type="STRING" id="913774.A0A0C3GWL3"/>
<evidence type="ECO:0000256" key="2">
    <source>
        <dbReference type="ARBA" id="ARBA00008072"/>
    </source>
</evidence>
<name>A0A0C3GWL3_OIDMZ</name>
<gene>
    <name evidence="9" type="ORF">OIDMADRAFT_45614</name>
</gene>
<evidence type="ECO:0000256" key="3">
    <source>
        <dbReference type="ARBA" id="ARBA00022723"/>
    </source>
</evidence>
<organism evidence="9 10">
    <name type="scientific">Oidiodendron maius (strain Zn)</name>
    <dbReference type="NCBI Taxonomy" id="913774"/>
    <lineage>
        <taxon>Eukaryota</taxon>
        <taxon>Fungi</taxon>
        <taxon>Dikarya</taxon>
        <taxon>Ascomycota</taxon>
        <taxon>Pezizomycotina</taxon>
        <taxon>Leotiomycetes</taxon>
        <taxon>Leotiomycetes incertae sedis</taxon>
        <taxon>Myxotrichaceae</taxon>
        <taxon>Oidiodendron</taxon>
    </lineage>
</organism>
<keyword evidence="5" id="KW-0560">Oxidoreductase</keyword>
<dbReference type="HOGENOM" id="CLU_026673_20_1_1"/>
<dbReference type="CDD" id="cd08297">
    <property type="entry name" value="CAD3"/>
    <property type="match status" value="1"/>
</dbReference>
<dbReference type="Pfam" id="PF00107">
    <property type="entry name" value="ADH_zinc_N"/>
    <property type="match status" value="1"/>
</dbReference>
<dbReference type="InParanoid" id="A0A0C3GWL3"/>
<dbReference type="AlphaFoldDB" id="A0A0C3GWL3"/>
<dbReference type="SUPFAM" id="SSF50129">
    <property type="entry name" value="GroES-like"/>
    <property type="match status" value="1"/>
</dbReference>
<evidence type="ECO:0000256" key="7">
    <source>
        <dbReference type="RuleBase" id="RU361277"/>
    </source>
</evidence>
<reference evidence="10" key="2">
    <citation type="submission" date="2015-01" db="EMBL/GenBank/DDBJ databases">
        <title>Evolutionary Origins and Diversification of the Mycorrhizal Mutualists.</title>
        <authorList>
            <consortium name="DOE Joint Genome Institute"/>
            <consortium name="Mycorrhizal Genomics Consortium"/>
            <person name="Kohler A."/>
            <person name="Kuo A."/>
            <person name="Nagy L.G."/>
            <person name="Floudas D."/>
            <person name="Copeland A."/>
            <person name="Barry K.W."/>
            <person name="Cichocki N."/>
            <person name="Veneault-Fourrey C."/>
            <person name="LaButti K."/>
            <person name="Lindquist E.A."/>
            <person name="Lipzen A."/>
            <person name="Lundell T."/>
            <person name="Morin E."/>
            <person name="Murat C."/>
            <person name="Riley R."/>
            <person name="Ohm R."/>
            <person name="Sun H."/>
            <person name="Tunlid A."/>
            <person name="Henrissat B."/>
            <person name="Grigoriev I.V."/>
            <person name="Hibbett D.S."/>
            <person name="Martin F."/>
        </authorList>
    </citation>
    <scope>NUCLEOTIDE SEQUENCE [LARGE SCALE GENOMIC DNA]</scope>
    <source>
        <strain evidence="10">Zn</strain>
    </source>
</reference>
<evidence type="ECO:0000256" key="5">
    <source>
        <dbReference type="ARBA" id="ARBA00023002"/>
    </source>
</evidence>
<dbReference type="PANTHER" id="PTHR42940">
    <property type="entry name" value="ALCOHOL DEHYDROGENASE 1-RELATED"/>
    <property type="match status" value="1"/>
</dbReference>
<dbReference type="PROSITE" id="PS00059">
    <property type="entry name" value="ADH_ZINC"/>
    <property type="match status" value="1"/>
</dbReference>
<evidence type="ECO:0000256" key="6">
    <source>
        <dbReference type="ARBA" id="ARBA00023027"/>
    </source>
</evidence>
<evidence type="ECO:0000313" key="10">
    <source>
        <dbReference type="Proteomes" id="UP000054321"/>
    </source>
</evidence>
<comment type="cofactor">
    <cofactor evidence="1 7">
        <name>Zn(2+)</name>
        <dbReference type="ChEBI" id="CHEBI:29105"/>
    </cofactor>
</comment>
<keyword evidence="3 7" id="KW-0479">Metal-binding</keyword>
<dbReference type="InterPro" id="IPR011032">
    <property type="entry name" value="GroES-like_sf"/>
</dbReference>